<dbReference type="Proteomes" id="UP000321746">
    <property type="component" value="Unassembled WGS sequence"/>
</dbReference>
<dbReference type="EMBL" id="BJYG01000021">
    <property type="protein sequence ID" value="GEN63577.1"/>
    <property type="molecule type" value="Genomic_DNA"/>
</dbReference>
<dbReference type="AlphaFoldDB" id="A0A511XKU1"/>
<keyword evidence="2" id="KW-1185">Reference proteome</keyword>
<evidence type="ECO:0000313" key="2">
    <source>
        <dbReference type="Proteomes" id="UP000321746"/>
    </source>
</evidence>
<reference evidence="1 2" key="1">
    <citation type="submission" date="2019-07" db="EMBL/GenBank/DDBJ databases">
        <title>Whole genome shotgun sequence of Acetobacter oeni NBRC 105207.</title>
        <authorList>
            <person name="Hosoyama A."/>
            <person name="Uohara A."/>
            <person name="Ohji S."/>
            <person name="Ichikawa N."/>
        </authorList>
    </citation>
    <scope>NUCLEOTIDE SEQUENCE [LARGE SCALE GENOMIC DNA]</scope>
    <source>
        <strain evidence="1 2">NBRC 105207</strain>
    </source>
</reference>
<proteinExistence type="predicted"/>
<name>A0A511XKU1_9PROT</name>
<sequence length="74" mass="8384">MELTKHLLRLTDCYCAARCVSEATVSGLIFKNSRTIARVRSGGDIATRNYTKAVKWFSQNWPDNHDWPTADVVP</sequence>
<protein>
    <submittedName>
        <fullName evidence="1">Uncharacterized protein</fullName>
    </submittedName>
</protein>
<evidence type="ECO:0000313" key="1">
    <source>
        <dbReference type="EMBL" id="GEN63577.1"/>
    </source>
</evidence>
<gene>
    <name evidence="1" type="ORF">AOE01nite_18010</name>
</gene>
<comment type="caution">
    <text evidence="1">The sequence shown here is derived from an EMBL/GenBank/DDBJ whole genome shotgun (WGS) entry which is preliminary data.</text>
</comment>
<organism evidence="1 2">
    <name type="scientific">Acetobacter oeni</name>
    <dbReference type="NCBI Taxonomy" id="304077"/>
    <lineage>
        <taxon>Bacteria</taxon>
        <taxon>Pseudomonadati</taxon>
        <taxon>Pseudomonadota</taxon>
        <taxon>Alphaproteobacteria</taxon>
        <taxon>Acetobacterales</taxon>
        <taxon>Acetobacteraceae</taxon>
        <taxon>Acetobacter</taxon>
    </lineage>
</organism>
<accession>A0A511XKU1</accession>